<dbReference type="Pfam" id="PF00665">
    <property type="entry name" value="rve"/>
    <property type="match status" value="1"/>
</dbReference>
<dbReference type="GeneID" id="303188800"/>
<evidence type="ECO:0000313" key="3">
    <source>
        <dbReference type="EMBL" id="RCS73507.1"/>
    </source>
</evidence>
<reference evidence="3 4" key="1">
    <citation type="journal article" date="2017" name="Elife">
        <title>Extensive horizontal gene transfer in cheese-associated bacteria.</title>
        <authorList>
            <person name="Bonham K.S."/>
            <person name="Wolfe B.E."/>
            <person name="Dutton R.J."/>
        </authorList>
    </citation>
    <scope>NUCLEOTIDE SEQUENCE [LARGE SCALE GENOMIC DNA]</scope>
    <source>
        <strain evidence="3 4">JB196</strain>
    </source>
</reference>
<dbReference type="EMBL" id="QPGL01000001">
    <property type="protein sequence ID" value="RCS73507.1"/>
    <property type="molecule type" value="Genomic_DNA"/>
</dbReference>
<organism evidence="3 4">
    <name type="scientific">Vibrio casei</name>
    <dbReference type="NCBI Taxonomy" id="673372"/>
    <lineage>
        <taxon>Bacteria</taxon>
        <taxon>Pseudomonadati</taxon>
        <taxon>Pseudomonadota</taxon>
        <taxon>Gammaproteobacteria</taxon>
        <taxon>Vibrionales</taxon>
        <taxon>Vibrionaceae</taxon>
        <taxon>Vibrio</taxon>
    </lineage>
</organism>
<dbReference type="GO" id="GO:0015074">
    <property type="term" value="P:DNA integration"/>
    <property type="evidence" value="ECO:0007669"/>
    <property type="project" value="InterPro"/>
</dbReference>
<evidence type="ECO:0000259" key="2">
    <source>
        <dbReference type="PROSITE" id="PS50994"/>
    </source>
</evidence>
<dbReference type="InterPro" id="IPR009057">
    <property type="entry name" value="Homeodomain-like_sf"/>
</dbReference>
<dbReference type="InterPro" id="IPR001584">
    <property type="entry name" value="Integrase_cat-core"/>
</dbReference>
<gene>
    <name evidence="3" type="ORF">CIK83_07705</name>
</gene>
<dbReference type="InterPro" id="IPR053392">
    <property type="entry name" value="Transposase_IS30-like"/>
</dbReference>
<dbReference type="RefSeq" id="WP_086959932.1">
    <property type="nucleotide sequence ID" value="NZ_FUKS01000022.1"/>
</dbReference>
<dbReference type="Proteomes" id="UP000252479">
    <property type="component" value="Unassembled WGS sequence"/>
</dbReference>
<keyword evidence="4" id="KW-1185">Reference proteome</keyword>
<proteinExistence type="predicted"/>
<dbReference type="PROSITE" id="PS50994">
    <property type="entry name" value="INTEGRASE"/>
    <property type="match status" value="1"/>
</dbReference>
<protein>
    <submittedName>
        <fullName evidence="3">IS30 family transposase</fullName>
    </submittedName>
</protein>
<name>A0A368LNS1_9VIBR</name>
<accession>A0A368LNS1</accession>
<comment type="caution">
    <text evidence="3">The sequence shown here is derived from an EMBL/GenBank/DDBJ whole genome shotgun (WGS) entry which is preliminary data.</text>
</comment>
<dbReference type="GO" id="GO:0005829">
    <property type="term" value="C:cytosol"/>
    <property type="evidence" value="ECO:0007669"/>
    <property type="project" value="TreeGrafter"/>
</dbReference>
<dbReference type="Gene3D" id="3.30.420.10">
    <property type="entry name" value="Ribonuclease H-like superfamily/Ribonuclease H"/>
    <property type="match status" value="1"/>
</dbReference>
<dbReference type="AlphaFoldDB" id="A0A368LNS1"/>
<dbReference type="PANTHER" id="PTHR10948">
    <property type="entry name" value="TRANSPOSASE"/>
    <property type="match status" value="1"/>
</dbReference>
<dbReference type="SUPFAM" id="SSF46689">
    <property type="entry name" value="Homeodomain-like"/>
    <property type="match status" value="1"/>
</dbReference>
<dbReference type="PANTHER" id="PTHR10948:SF23">
    <property type="entry name" value="TRANSPOSASE INSI FOR INSERTION SEQUENCE ELEMENT IS30A-RELATED"/>
    <property type="match status" value="1"/>
</dbReference>
<keyword evidence="1" id="KW-0233">DNA recombination</keyword>
<dbReference type="Pfam" id="PF13936">
    <property type="entry name" value="HTH_38"/>
    <property type="match status" value="1"/>
</dbReference>
<dbReference type="InterPro" id="IPR036397">
    <property type="entry name" value="RNaseH_sf"/>
</dbReference>
<dbReference type="InterPro" id="IPR012337">
    <property type="entry name" value="RNaseH-like_sf"/>
</dbReference>
<dbReference type="GO" id="GO:0003676">
    <property type="term" value="F:nucleic acid binding"/>
    <property type="evidence" value="ECO:0007669"/>
    <property type="project" value="InterPro"/>
</dbReference>
<dbReference type="GO" id="GO:0032196">
    <property type="term" value="P:transposition"/>
    <property type="evidence" value="ECO:0007669"/>
    <property type="project" value="TreeGrafter"/>
</dbReference>
<dbReference type="GO" id="GO:0004803">
    <property type="term" value="F:transposase activity"/>
    <property type="evidence" value="ECO:0007669"/>
    <property type="project" value="TreeGrafter"/>
</dbReference>
<dbReference type="InterPro" id="IPR025246">
    <property type="entry name" value="IS30-like_HTH"/>
</dbReference>
<dbReference type="Gene3D" id="1.10.10.60">
    <property type="entry name" value="Homeodomain-like"/>
    <property type="match status" value="1"/>
</dbReference>
<dbReference type="GO" id="GO:0006310">
    <property type="term" value="P:DNA recombination"/>
    <property type="evidence" value="ECO:0007669"/>
    <property type="project" value="UniProtKB-KW"/>
</dbReference>
<dbReference type="NCBIfam" id="NF033563">
    <property type="entry name" value="transpos_IS30"/>
    <property type="match status" value="1"/>
</dbReference>
<sequence length="322" mass="36996">MKYKQLTQEERYQIYALIKAGNNQKQIAEELTRSPSSISRELKRNKGLKGYRPNQANNFAEQRRKSSFKASKLTEDVTHWINKLLHDGLSPEQVAGRLALEKQVVLHHETIYQYIYRDKARGGKLHKTLTRACKKYKKRYGSYDKRGQIVNRVSIDERPSIVDSKSRIGDWEGDTVIGKGRKNALVTMVERKTLYTVVHRIESKHAKITADALITCMTPYKGKVITVTLDNGKEFAHHEHVAQKLEADVYFAHPYSSWERGINENTNGLLRRFFPKGTDFMALSEAEIQAAVDKLNHRPRKTRGYKTPHELFTGQSEVLVAA</sequence>
<dbReference type="SUPFAM" id="SSF53098">
    <property type="entry name" value="Ribonuclease H-like"/>
    <property type="match status" value="1"/>
</dbReference>
<evidence type="ECO:0000313" key="4">
    <source>
        <dbReference type="Proteomes" id="UP000252479"/>
    </source>
</evidence>
<feature type="domain" description="Integrase catalytic" evidence="2">
    <location>
        <begin position="155"/>
        <end position="316"/>
    </location>
</feature>
<evidence type="ECO:0000256" key="1">
    <source>
        <dbReference type="ARBA" id="ARBA00023172"/>
    </source>
</evidence>
<dbReference type="InterPro" id="IPR051917">
    <property type="entry name" value="Transposase-Integrase"/>
</dbReference>